<evidence type="ECO:0000313" key="2">
    <source>
        <dbReference type="Proteomes" id="UP000053707"/>
    </source>
</evidence>
<keyword evidence="2" id="KW-1185">Reference proteome</keyword>
<reference evidence="1 2" key="1">
    <citation type="submission" date="2016-01" db="EMBL/GenBank/DDBJ databases">
        <authorList>
            <consortium name="TB Trials Study Group"/>
            <person name="Sutton G."/>
            <person name="Brinkac L."/>
            <person name="Sanka R."/>
            <person name="Adams M."/>
            <person name="Lau E.L."/>
            <person name="Macaden R."/>
            <person name="Grewal H.M.S."/>
        </authorList>
    </citation>
    <scope>NUCLEOTIDE SEQUENCE [LARGE SCALE GENOMIC DNA]</scope>
    <source>
        <strain evidence="1 2">IS-1744</strain>
    </source>
</reference>
<proteinExistence type="predicted"/>
<dbReference type="Proteomes" id="UP000053707">
    <property type="component" value="Unassembled WGS sequence"/>
</dbReference>
<dbReference type="EMBL" id="LQIR01000031">
    <property type="protein sequence ID" value="KUI13241.1"/>
    <property type="molecule type" value="Genomic_DNA"/>
</dbReference>
<gene>
    <name evidence="1" type="ORF">AU192_18270</name>
</gene>
<dbReference type="RefSeq" id="WP_064398086.1">
    <property type="nucleotide sequence ID" value="NZ_LQIR01000031.1"/>
</dbReference>
<protein>
    <submittedName>
        <fullName evidence="1">Uncharacterized protein</fullName>
    </submittedName>
</protein>
<evidence type="ECO:0000313" key="1">
    <source>
        <dbReference type="EMBL" id="KUI13241.1"/>
    </source>
</evidence>
<dbReference type="AlphaFoldDB" id="A0A101A4F2"/>
<sequence length="161" mass="17864">MADSVDPCDESDRVFAERMRERLDEIDRARDAQPERLAAARAEADEARGWSLIEEPFEVTLPGVTARELFGARLCFDVLDCGDDVDQIDEVLARLFATTGGDTGVTMLVMSVALSAAAALVDRLLNEIEQRGGDWDARVRLAQARTKAWRDRFAEHEGRGP</sequence>
<organism evidence="1 2">
    <name type="scientific">Mycobacterium lehmannii</name>
    <dbReference type="NCBI Taxonomy" id="2048550"/>
    <lineage>
        <taxon>Bacteria</taxon>
        <taxon>Bacillati</taxon>
        <taxon>Actinomycetota</taxon>
        <taxon>Actinomycetes</taxon>
        <taxon>Mycobacteriales</taxon>
        <taxon>Mycobacteriaceae</taxon>
        <taxon>Mycobacterium</taxon>
    </lineage>
</organism>
<comment type="caution">
    <text evidence="1">The sequence shown here is derived from an EMBL/GenBank/DDBJ whole genome shotgun (WGS) entry which is preliminary data.</text>
</comment>
<name>A0A101A4F2_9MYCO</name>
<accession>A0A101A4F2</accession>